<accession>A0A9P6BUZ9</accession>
<feature type="non-terminal residue" evidence="1">
    <location>
        <position position="1"/>
    </location>
</feature>
<evidence type="ECO:0000313" key="2">
    <source>
        <dbReference type="Proteomes" id="UP000807342"/>
    </source>
</evidence>
<dbReference type="Proteomes" id="UP000807342">
    <property type="component" value="Unassembled WGS sequence"/>
</dbReference>
<organism evidence="1 2">
    <name type="scientific">Macrolepiota fuliginosa MF-IS2</name>
    <dbReference type="NCBI Taxonomy" id="1400762"/>
    <lineage>
        <taxon>Eukaryota</taxon>
        <taxon>Fungi</taxon>
        <taxon>Dikarya</taxon>
        <taxon>Basidiomycota</taxon>
        <taxon>Agaricomycotina</taxon>
        <taxon>Agaricomycetes</taxon>
        <taxon>Agaricomycetidae</taxon>
        <taxon>Agaricales</taxon>
        <taxon>Agaricineae</taxon>
        <taxon>Agaricaceae</taxon>
        <taxon>Macrolepiota</taxon>
    </lineage>
</organism>
<keyword evidence="2" id="KW-1185">Reference proteome</keyword>
<evidence type="ECO:0000313" key="1">
    <source>
        <dbReference type="EMBL" id="KAF9440991.1"/>
    </source>
</evidence>
<name>A0A9P6BUZ9_9AGAR</name>
<feature type="non-terminal residue" evidence="1">
    <location>
        <position position="211"/>
    </location>
</feature>
<dbReference type="OrthoDB" id="3260546at2759"/>
<comment type="caution">
    <text evidence="1">The sequence shown here is derived from an EMBL/GenBank/DDBJ whole genome shotgun (WGS) entry which is preliminary data.</text>
</comment>
<sequence>YTITDLEILVEQQAAIPMQDRLQFSKYYWNFITKSSWLIDQGLILQREQNKLFLSGFHINIHEQLHLTNPNHPLNNPWPLSETKRAARFLLNGDNTTTLLALPTLASTTTQQFPTTSTAPAPRETFNMMSIEQHAAPAQPAGQQQCHPLTNCGGCSDPNHFFRACPKMANYLQRGVCICDNSNCICFLDGTLVTPQAAPGKNLTERINNWH</sequence>
<dbReference type="AlphaFoldDB" id="A0A9P6BUZ9"/>
<proteinExistence type="predicted"/>
<evidence type="ECO:0008006" key="3">
    <source>
        <dbReference type="Google" id="ProtNLM"/>
    </source>
</evidence>
<gene>
    <name evidence="1" type="ORF">P691DRAFT_646551</name>
</gene>
<reference evidence="1" key="1">
    <citation type="submission" date="2020-11" db="EMBL/GenBank/DDBJ databases">
        <authorList>
            <consortium name="DOE Joint Genome Institute"/>
            <person name="Ahrendt S."/>
            <person name="Riley R."/>
            <person name="Andreopoulos W."/>
            <person name="Labutti K."/>
            <person name="Pangilinan J."/>
            <person name="Ruiz-Duenas F.J."/>
            <person name="Barrasa J.M."/>
            <person name="Sanchez-Garcia M."/>
            <person name="Camarero S."/>
            <person name="Miyauchi S."/>
            <person name="Serrano A."/>
            <person name="Linde D."/>
            <person name="Babiker R."/>
            <person name="Drula E."/>
            <person name="Ayuso-Fernandez I."/>
            <person name="Pacheco R."/>
            <person name="Padilla G."/>
            <person name="Ferreira P."/>
            <person name="Barriuso J."/>
            <person name="Kellner H."/>
            <person name="Castanera R."/>
            <person name="Alfaro M."/>
            <person name="Ramirez L."/>
            <person name="Pisabarro A.G."/>
            <person name="Kuo A."/>
            <person name="Tritt A."/>
            <person name="Lipzen A."/>
            <person name="He G."/>
            <person name="Yan M."/>
            <person name="Ng V."/>
            <person name="Cullen D."/>
            <person name="Martin F."/>
            <person name="Rosso M.-N."/>
            <person name="Henrissat B."/>
            <person name="Hibbett D."/>
            <person name="Martinez A.T."/>
            <person name="Grigoriev I.V."/>
        </authorList>
    </citation>
    <scope>NUCLEOTIDE SEQUENCE</scope>
    <source>
        <strain evidence="1">MF-IS2</strain>
    </source>
</reference>
<protein>
    <recommendedName>
        <fullName evidence="3">CCHC-type domain-containing protein</fullName>
    </recommendedName>
</protein>
<dbReference type="EMBL" id="MU152124">
    <property type="protein sequence ID" value="KAF9440991.1"/>
    <property type="molecule type" value="Genomic_DNA"/>
</dbReference>